<dbReference type="InterPro" id="IPR036890">
    <property type="entry name" value="HATPase_C_sf"/>
</dbReference>
<dbReference type="Gene3D" id="3.30.230.10">
    <property type="match status" value="1"/>
</dbReference>
<keyword evidence="4" id="KW-0547">Nucleotide-binding</keyword>
<dbReference type="GO" id="GO:0006265">
    <property type="term" value="P:DNA topological change"/>
    <property type="evidence" value="ECO:0007669"/>
    <property type="project" value="InterPro"/>
</dbReference>
<dbReference type="EC" id="5.6.2.2" evidence="3"/>
<dbReference type="SUPFAM" id="SSF54211">
    <property type="entry name" value="Ribosomal protein S5 domain 2-like"/>
    <property type="match status" value="1"/>
</dbReference>
<keyword evidence="8" id="KW-0413">Isomerase</keyword>
<evidence type="ECO:0000256" key="5">
    <source>
        <dbReference type="ARBA" id="ARBA00022840"/>
    </source>
</evidence>
<dbReference type="InterPro" id="IPR000565">
    <property type="entry name" value="Topo_IIA_B"/>
</dbReference>
<dbReference type="Gene3D" id="3.30.565.10">
    <property type="entry name" value="Histidine kinase-like ATPase, C-terminal domain"/>
    <property type="match status" value="1"/>
</dbReference>
<protein>
    <recommendedName>
        <fullName evidence="3">DNA topoisomerase (ATP-hydrolyzing)</fullName>
        <ecNumber evidence="3">5.6.2.2</ecNumber>
    </recommendedName>
</protein>
<dbReference type="PRINTS" id="PR01159">
    <property type="entry name" value="DNAGYRASEB"/>
</dbReference>
<dbReference type="InterPro" id="IPR014721">
    <property type="entry name" value="Ribsml_uS5_D2-typ_fold_subgr"/>
</dbReference>
<evidence type="ECO:0000256" key="1">
    <source>
        <dbReference type="ARBA" id="ARBA00000185"/>
    </source>
</evidence>
<dbReference type="GO" id="GO:0034335">
    <property type="term" value="F:DNA negative supercoiling activity"/>
    <property type="evidence" value="ECO:0007669"/>
    <property type="project" value="UniProtKB-ARBA"/>
</dbReference>
<dbReference type="InterPro" id="IPR013760">
    <property type="entry name" value="Topo_IIA-like_dom_sf"/>
</dbReference>
<dbReference type="Gene3D" id="3.40.50.670">
    <property type="match status" value="1"/>
</dbReference>
<sequence length="435" mass="47798">MHARAAASVMDICRIRLEVIMTVLHAGGKFDGGGYKVSGGLHGVGASVVNALSLETVVQVRRDGHVHEIIFERGHTKQPLTVIGEATDTGTTTRFKADPEIFKETTVYEYDILVKRVRELAYLNRGIRLTIADERAGEEKTQMFHYEGGIKSYVEDMNESKGPIHEAIDVMGEKDGITVEIAMQYNEGFAANIFSFANNINTYEGGTHESGFKTALTRVINDYARKAGVVKDSEQNLTGEDVREGLTAIVSVKHPDPQFEGQTKTKLGNSEVSSITNSLFSEGFERFLMENPSIARKIVEKGQMAARARVAAKKAREFTRRKSALEVSSLPGKLADCSSTNPAESEIYIVEGDSAGGSAKSGRDRHFQAILPLRGKILNVEKARLDRILSNAEIRAMITAFGTGIGEDFDISKARYHKIVIMTDADEFQHTGGRY</sequence>
<dbReference type="Pfam" id="PF01751">
    <property type="entry name" value="Toprim"/>
    <property type="match status" value="1"/>
</dbReference>
<dbReference type="CDD" id="cd00822">
    <property type="entry name" value="TopoII_Trans_DNA_gyrase"/>
    <property type="match status" value="1"/>
</dbReference>
<evidence type="ECO:0000256" key="6">
    <source>
        <dbReference type="ARBA" id="ARBA00023029"/>
    </source>
</evidence>
<evidence type="ECO:0000259" key="9">
    <source>
        <dbReference type="PROSITE" id="PS50880"/>
    </source>
</evidence>
<dbReference type="SUPFAM" id="SSF56719">
    <property type="entry name" value="Type II DNA topoisomerase"/>
    <property type="match status" value="1"/>
</dbReference>
<keyword evidence="5" id="KW-0067">ATP-binding</keyword>
<keyword evidence="7" id="KW-0238">DNA-binding</keyword>
<evidence type="ECO:0000256" key="8">
    <source>
        <dbReference type="ARBA" id="ARBA00023235"/>
    </source>
</evidence>
<dbReference type="Pfam" id="PF00204">
    <property type="entry name" value="DNA_gyraseB"/>
    <property type="match status" value="1"/>
</dbReference>
<evidence type="ECO:0000256" key="4">
    <source>
        <dbReference type="ARBA" id="ARBA00022741"/>
    </source>
</evidence>
<name>A0A125T978_9BACL</name>
<dbReference type="AlphaFoldDB" id="A0A125T978"/>
<dbReference type="GO" id="GO:0005524">
    <property type="term" value="F:ATP binding"/>
    <property type="evidence" value="ECO:0007669"/>
    <property type="project" value="UniProtKB-KW"/>
</dbReference>
<dbReference type="InterPro" id="IPR013759">
    <property type="entry name" value="Topo_IIA_B_C"/>
</dbReference>
<dbReference type="GO" id="GO:0003677">
    <property type="term" value="F:DNA binding"/>
    <property type="evidence" value="ECO:0007669"/>
    <property type="project" value="UniProtKB-KW"/>
</dbReference>
<dbReference type="InterPro" id="IPR018522">
    <property type="entry name" value="TopoIIA_CS"/>
</dbReference>
<dbReference type="InterPro" id="IPR001241">
    <property type="entry name" value="Topo_IIA"/>
</dbReference>
<dbReference type="PROSITE" id="PS50880">
    <property type="entry name" value="TOPRIM"/>
    <property type="match status" value="1"/>
</dbReference>
<dbReference type="PRINTS" id="PR00418">
    <property type="entry name" value="TPI2FAMILY"/>
</dbReference>
<dbReference type="InterPro" id="IPR006171">
    <property type="entry name" value="TOPRIM_dom"/>
</dbReference>
<evidence type="ECO:0000256" key="7">
    <source>
        <dbReference type="ARBA" id="ARBA00023125"/>
    </source>
</evidence>
<comment type="catalytic activity">
    <reaction evidence="1">
        <text>ATP-dependent breakage, passage and rejoining of double-stranded DNA.</text>
        <dbReference type="EC" id="5.6.2.2"/>
    </reaction>
</comment>
<dbReference type="SUPFAM" id="SSF55874">
    <property type="entry name" value="ATPase domain of HSP90 chaperone/DNA topoisomerase II/histidine kinase"/>
    <property type="match status" value="1"/>
</dbReference>
<dbReference type="EMBL" id="LT174526">
    <property type="protein sequence ID" value="CZF96476.1"/>
    <property type="molecule type" value="Genomic_DNA"/>
</dbReference>
<dbReference type="PROSITE" id="PS00177">
    <property type="entry name" value="TOPOISOMERASE_II"/>
    <property type="match status" value="1"/>
</dbReference>
<dbReference type="PANTHER" id="PTHR45866:SF1">
    <property type="entry name" value="DNA GYRASE SUBUNIT B, MITOCHONDRIAL"/>
    <property type="match status" value="1"/>
</dbReference>
<dbReference type="PANTHER" id="PTHR45866">
    <property type="entry name" value="DNA GYRASE/TOPOISOMERASE SUBUNIT B"/>
    <property type="match status" value="1"/>
</dbReference>
<dbReference type="InterPro" id="IPR013506">
    <property type="entry name" value="Topo_IIA_bsu_dom2"/>
</dbReference>
<accession>A0A125T978</accession>
<evidence type="ECO:0000256" key="2">
    <source>
        <dbReference type="ARBA" id="ARBA00010708"/>
    </source>
</evidence>
<dbReference type="SMART" id="SM00433">
    <property type="entry name" value="TOP2c"/>
    <property type="match status" value="1"/>
</dbReference>
<organism evidence="10">
    <name type="scientific">Caryophanon tenue</name>
    <dbReference type="NCBI Taxonomy" id="33978"/>
    <lineage>
        <taxon>Bacteria</taxon>
        <taxon>Bacillati</taxon>
        <taxon>Bacillota</taxon>
        <taxon>Bacilli</taxon>
        <taxon>Bacillales</taxon>
        <taxon>Caryophanaceae</taxon>
        <taxon>Caryophanon</taxon>
    </lineage>
</organism>
<gene>
    <name evidence="10" type="primary">gyrb</name>
</gene>
<comment type="similarity">
    <text evidence="2">Belongs to the type II topoisomerase GyrB family.</text>
</comment>
<reference evidence="10" key="1">
    <citation type="submission" date="2016-02" db="EMBL/GenBank/DDBJ databases">
        <title>Re-examination of taxonomic position of Bacillus isronensis Shivaji et al., 2009 and proposal for its reclassification as member of the genus Solibacillus as Solibacillus isronensis comb. nov. and emended description of genus Solibacillus Krishnamurthi et al., 2009 and species Bacillus cecembensis Shivaji et al., 2008.</title>
        <authorList>
            <person name="Verma A."/>
            <person name="Krishnamurthi S."/>
        </authorList>
    </citation>
    <scope>NUCLEOTIDE SEQUENCE</scope>
    <source>
        <strain evidence="10">DSM 14152</strain>
    </source>
</reference>
<dbReference type="FunFam" id="3.30.230.10:FF:000005">
    <property type="entry name" value="DNA gyrase subunit B"/>
    <property type="match status" value="1"/>
</dbReference>
<feature type="domain" description="Toprim" evidence="9">
    <location>
        <begin position="345"/>
        <end position="435"/>
    </location>
</feature>
<proteinExistence type="inferred from homology"/>
<evidence type="ECO:0000313" key="10">
    <source>
        <dbReference type="EMBL" id="CZF96476.1"/>
    </source>
</evidence>
<dbReference type="InterPro" id="IPR020568">
    <property type="entry name" value="Ribosomal_Su5_D2-typ_SF"/>
</dbReference>
<keyword evidence="6" id="KW-0799">Topoisomerase</keyword>
<evidence type="ECO:0000256" key="3">
    <source>
        <dbReference type="ARBA" id="ARBA00012895"/>
    </source>
</evidence>